<dbReference type="InterPro" id="IPR050204">
    <property type="entry name" value="AraC_XylS_family_regulators"/>
</dbReference>
<evidence type="ECO:0000259" key="4">
    <source>
        <dbReference type="PROSITE" id="PS01124"/>
    </source>
</evidence>
<comment type="caution">
    <text evidence="5">The sequence shown here is derived from an EMBL/GenBank/DDBJ whole genome shotgun (WGS) entry which is preliminary data.</text>
</comment>
<evidence type="ECO:0000256" key="2">
    <source>
        <dbReference type="ARBA" id="ARBA00023125"/>
    </source>
</evidence>
<dbReference type="InterPro" id="IPR035418">
    <property type="entry name" value="AraC-bd_2"/>
</dbReference>
<dbReference type="Proteomes" id="UP001595847">
    <property type="component" value="Unassembled WGS sequence"/>
</dbReference>
<dbReference type="InterPro" id="IPR020449">
    <property type="entry name" value="Tscrpt_reg_AraC-type_HTH"/>
</dbReference>
<dbReference type="PANTHER" id="PTHR46796">
    <property type="entry name" value="HTH-TYPE TRANSCRIPTIONAL ACTIVATOR RHAS-RELATED"/>
    <property type="match status" value="1"/>
</dbReference>
<evidence type="ECO:0000313" key="5">
    <source>
        <dbReference type="EMBL" id="MFC3996538.1"/>
    </source>
</evidence>
<name>A0ABV8FNA7_9ACTN</name>
<dbReference type="SMART" id="SM00342">
    <property type="entry name" value="HTH_ARAC"/>
    <property type="match status" value="1"/>
</dbReference>
<feature type="domain" description="HTH araC/xylS-type" evidence="4">
    <location>
        <begin position="219"/>
        <end position="321"/>
    </location>
</feature>
<dbReference type="PANTHER" id="PTHR46796:SF6">
    <property type="entry name" value="ARAC SUBFAMILY"/>
    <property type="match status" value="1"/>
</dbReference>
<dbReference type="RefSeq" id="WP_378532675.1">
    <property type="nucleotide sequence ID" value="NZ_JBHSBH010000007.1"/>
</dbReference>
<evidence type="ECO:0000256" key="3">
    <source>
        <dbReference type="ARBA" id="ARBA00023163"/>
    </source>
</evidence>
<keyword evidence="2" id="KW-0238">DNA-binding</keyword>
<keyword evidence="3" id="KW-0804">Transcription</keyword>
<dbReference type="EMBL" id="JBHSBH010000007">
    <property type="protein sequence ID" value="MFC3996538.1"/>
    <property type="molecule type" value="Genomic_DNA"/>
</dbReference>
<organism evidence="5 6">
    <name type="scientific">Nocardiopsis sediminis</name>
    <dbReference type="NCBI Taxonomy" id="1778267"/>
    <lineage>
        <taxon>Bacteria</taxon>
        <taxon>Bacillati</taxon>
        <taxon>Actinomycetota</taxon>
        <taxon>Actinomycetes</taxon>
        <taxon>Streptosporangiales</taxon>
        <taxon>Nocardiopsidaceae</taxon>
        <taxon>Nocardiopsis</taxon>
    </lineage>
</organism>
<dbReference type="InterPro" id="IPR018060">
    <property type="entry name" value="HTH_AraC"/>
</dbReference>
<dbReference type="PROSITE" id="PS01124">
    <property type="entry name" value="HTH_ARAC_FAMILY_2"/>
    <property type="match status" value="1"/>
</dbReference>
<dbReference type="Gene3D" id="1.10.10.60">
    <property type="entry name" value="Homeodomain-like"/>
    <property type="match status" value="1"/>
</dbReference>
<reference evidence="6" key="1">
    <citation type="journal article" date="2019" name="Int. J. Syst. Evol. Microbiol.">
        <title>The Global Catalogue of Microorganisms (GCM) 10K type strain sequencing project: providing services to taxonomists for standard genome sequencing and annotation.</title>
        <authorList>
            <consortium name="The Broad Institute Genomics Platform"/>
            <consortium name="The Broad Institute Genome Sequencing Center for Infectious Disease"/>
            <person name="Wu L."/>
            <person name="Ma J."/>
        </authorList>
    </citation>
    <scope>NUCLEOTIDE SEQUENCE [LARGE SCALE GENOMIC DNA]</scope>
    <source>
        <strain evidence="6">TBRC 1826</strain>
    </source>
</reference>
<sequence length="323" mass="36461">MIETELSTEHLPPSDRFAYWNEIYPQALVPCVLQSDATDDFRVRALHLDLGSVQVSKIAMPLSRVVRPARLVRQRDPETYFLLCNLRGGHQFTQAGRESFWGRRELLFYDSSRPYHGTMLPEGDDERSTLIITQFPRDLLPLPPDELDSLVSTNLPGTGIEPLLIHCLSELSYGSRRHTPADAARLSSVALDLITALFAHILEADAAVLPETHHRVLATRIRAFIEARLPDPGLTPAAIAAAHHISLGHLHRVFDAGRGQGVAAWIRQRRLQRCRRDLSDPALAVHPIQAIASRWGFTDSPHFSRVFRAAYGMSPREYRHQWE</sequence>
<accession>A0ABV8FNA7</accession>
<dbReference type="Pfam" id="PF14525">
    <property type="entry name" value="AraC_binding_2"/>
    <property type="match status" value="1"/>
</dbReference>
<dbReference type="Pfam" id="PF12833">
    <property type="entry name" value="HTH_18"/>
    <property type="match status" value="1"/>
</dbReference>
<keyword evidence="1" id="KW-0805">Transcription regulation</keyword>
<protein>
    <submittedName>
        <fullName evidence="5">Helix-turn-helix domain-containing protein</fullName>
    </submittedName>
</protein>
<keyword evidence="6" id="KW-1185">Reference proteome</keyword>
<evidence type="ECO:0000256" key="1">
    <source>
        <dbReference type="ARBA" id="ARBA00023015"/>
    </source>
</evidence>
<dbReference type="SUPFAM" id="SSF46689">
    <property type="entry name" value="Homeodomain-like"/>
    <property type="match status" value="1"/>
</dbReference>
<evidence type="ECO:0000313" key="6">
    <source>
        <dbReference type="Proteomes" id="UP001595847"/>
    </source>
</evidence>
<gene>
    <name evidence="5" type="ORF">ACFOVU_11470</name>
</gene>
<proteinExistence type="predicted"/>
<dbReference type="InterPro" id="IPR009057">
    <property type="entry name" value="Homeodomain-like_sf"/>
</dbReference>
<dbReference type="PRINTS" id="PR00032">
    <property type="entry name" value="HTHARAC"/>
</dbReference>